<protein>
    <submittedName>
        <fullName evidence="2">Uncharacterized protein</fullName>
    </submittedName>
</protein>
<evidence type="ECO:0000256" key="1">
    <source>
        <dbReference type="SAM" id="MobiDB-lite"/>
    </source>
</evidence>
<name>A0A438IG21_VITVI</name>
<evidence type="ECO:0000313" key="3">
    <source>
        <dbReference type="Proteomes" id="UP000288805"/>
    </source>
</evidence>
<gene>
    <name evidence="2" type="ORF">CK203_028735</name>
</gene>
<sequence length="178" mass="19733">MTPSPSPVNPSPSPMNPSPLPVNPKPSSMKQKLKKMTGSVTKMKEWLEEMEPDVGVVQNTKLEPKTETYEGYLPLEMNDARNNNVAREAGEDKKDEEVCNDTSYISDMSSRLSSARLDDRPRSIRESERWGLESADSLIVLGSMVHSLGGETREPKLEITGRIRKSQIPVCACVDKTG</sequence>
<feature type="region of interest" description="Disordered" evidence="1">
    <location>
        <begin position="1"/>
        <end position="38"/>
    </location>
</feature>
<feature type="compositionally biased region" description="Pro residues" evidence="1">
    <location>
        <begin position="1"/>
        <end position="24"/>
    </location>
</feature>
<evidence type="ECO:0000313" key="2">
    <source>
        <dbReference type="EMBL" id="RVW95369.1"/>
    </source>
</evidence>
<reference evidence="2 3" key="1">
    <citation type="journal article" date="2018" name="PLoS Genet.">
        <title>Population sequencing reveals clonal diversity and ancestral inbreeding in the grapevine cultivar Chardonnay.</title>
        <authorList>
            <person name="Roach M.J."/>
            <person name="Johnson D.L."/>
            <person name="Bohlmann J."/>
            <person name="van Vuuren H.J."/>
            <person name="Jones S.J."/>
            <person name="Pretorius I.S."/>
            <person name="Schmidt S.A."/>
            <person name="Borneman A.R."/>
        </authorList>
    </citation>
    <scope>NUCLEOTIDE SEQUENCE [LARGE SCALE GENOMIC DNA]</scope>
    <source>
        <strain evidence="3">cv. Chardonnay</strain>
        <tissue evidence="2">Leaf</tissue>
    </source>
</reference>
<accession>A0A438IG21</accession>
<dbReference type="AlphaFoldDB" id="A0A438IG21"/>
<dbReference type="EMBL" id="QGNW01000114">
    <property type="protein sequence ID" value="RVW95369.1"/>
    <property type="molecule type" value="Genomic_DNA"/>
</dbReference>
<proteinExistence type="predicted"/>
<comment type="caution">
    <text evidence="2">The sequence shown here is derived from an EMBL/GenBank/DDBJ whole genome shotgun (WGS) entry which is preliminary data.</text>
</comment>
<organism evidence="2 3">
    <name type="scientific">Vitis vinifera</name>
    <name type="common">Grape</name>
    <dbReference type="NCBI Taxonomy" id="29760"/>
    <lineage>
        <taxon>Eukaryota</taxon>
        <taxon>Viridiplantae</taxon>
        <taxon>Streptophyta</taxon>
        <taxon>Embryophyta</taxon>
        <taxon>Tracheophyta</taxon>
        <taxon>Spermatophyta</taxon>
        <taxon>Magnoliopsida</taxon>
        <taxon>eudicotyledons</taxon>
        <taxon>Gunneridae</taxon>
        <taxon>Pentapetalae</taxon>
        <taxon>rosids</taxon>
        <taxon>Vitales</taxon>
        <taxon>Vitaceae</taxon>
        <taxon>Viteae</taxon>
        <taxon>Vitis</taxon>
    </lineage>
</organism>
<dbReference type="Proteomes" id="UP000288805">
    <property type="component" value="Unassembled WGS sequence"/>
</dbReference>